<evidence type="ECO:0000256" key="1">
    <source>
        <dbReference type="SAM" id="MobiDB-lite"/>
    </source>
</evidence>
<evidence type="ECO:0000313" key="3">
    <source>
        <dbReference type="EMBL" id="PRH88100.1"/>
    </source>
</evidence>
<feature type="domain" description="Methyltransferase type 11" evidence="2">
    <location>
        <begin position="98"/>
        <end position="192"/>
    </location>
</feature>
<dbReference type="InterPro" id="IPR050508">
    <property type="entry name" value="Methyltransf_Superfamily"/>
</dbReference>
<organism evidence="3 4">
    <name type="scientific">Labrys okinawensis</name>
    <dbReference type="NCBI Taxonomy" id="346911"/>
    <lineage>
        <taxon>Bacteria</taxon>
        <taxon>Pseudomonadati</taxon>
        <taxon>Pseudomonadota</taxon>
        <taxon>Alphaproteobacteria</taxon>
        <taxon>Hyphomicrobiales</taxon>
        <taxon>Xanthobacteraceae</taxon>
        <taxon>Labrys</taxon>
    </lineage>
</organism>
<dbReference type="GO" id="GO:0032259">
    <property type="term" value="P:methylation"/>
    <property type="evidence" value="ECO:0007669"/>
    <property type="project" value="UniProtKB-KW"/>
</dbReference>
<dbReference type="CDD" id="cd02440">
    <property type="entry name" value="AdoMet_MTases"/>
    <property type="match status" value="1"/>
</dbReference>
<dbReference type="Gene3D" id="3.40.50.150">
    <property type="entry name" value="Vaccinia Virus protein VP39"/>
    <property type="match status" value="1"/>
</dbReference>
<proteinExistence type="predicted"/>
<evidence type="ECO:0000313" key="4">
    <source>
        <dbReference type="Proteomes" id="UP000237682"/>
    </source>
</evidence>
<dbReference type="AlphaFoldDB" id="A0A2S9QFM9"/>
<feature type="compositionally biased region" description="Basic residues" evidence="1">
    <location>
        <begin position="18"/>
        <end position="28"/>
    </location>
</feature>
<dbReference type="InterPro" id="IPR029063">
    <property type="entry name" value="SAM-dependent_MTases_sf"/>
</dbReference>
<gene>
    <name evidence="3" type="ORF">C5L14_09440</name>
</gene>
<dbReference type="GO" id="GO:0008757">
    <property type="term" value="F:S-adenosylmethionine-dependent methyltransferase activity"/>
    <property type="evidence" value="ECO:0007669"/>
    <property type="project" value="InterPro"/>
</dbReference>
<feature type="region of interest" description="Disordered" evidence="1">
    <location>
        <begin position="18"/>
        <end position="39"/>
    </location>
</feature>
<dbReference type="PANTHER" id="PTHR42912">
    <property type="entry name" value="METHYLTRANSFERASE"/>
    <property type="match status" value="1"/>
</dbReference>
<keyword evidence="3" id="KW-0808">Transferase</keyword>
<dbReference type="Proteomes" id="UP000237682">
    <property type="component" value="Unassembled WGS sequence"/>
</dbReference>
<dbReference type="SUPFAM" id="SSF53335">
    <property type="entry name" value="S-adenosyl-L-methionine-dependent methyltransferases"/>
    <property type="match status" value="1"/>
</dbReference>
<dbReference type="EMBL" id="PUEJ01000003">
    <property type="protein sequence ID" value="PRH88100.1"/>
    <property type="molecule type" value="Genomic_DNA"/>
</dbReference>
<sequence>MAPAAALSAIGIRTCRHRDRAGSRRRRDTHPPTDGESLQVTSTDAANYDLKEEIRDYWSKRSETFDRAFGHHIPEGPEFEAWAAAIRDHLGMEPRRILDLACGTGEITKLLLALGHDVTALDFSEAMLAVARRKHAGRQRLRFRLADAENTMEPENAYDAIVCRHLVWTLTEPHKAFADWHRVLKPGGRLLFFDGDWAKPTRIGRMASGLIALIDRLAGADPYYDGAMGERHARIMERLPFGGGLRSTDLLPLLQEAGFKDVVISSHRPIAAAQRRQADVRNRLRTYLYQRFIICCRK</sequence>
<dbReference type="PANTHER" id="PTHR42912:SF80">
    <property type="entry name" value="METHYLTRANSFERASE DOMAIN-CONTAINING PROTEIN"/>
    <property type="match status" value="1"/>
</dbReference>
<accession>A0A2S9QFM9</accession>
<protein>
    <submittedName>
        <fullName evidence="3">SAM-dependent methyltransferase</fullName>
    </submittedName>
</protein>
<evidence type="ECO:0000259" key="2">
    <source>
        <dbReference type="Pfam" id="PF08241"/>
    </source>
</evidence>
<dbReference type="OrthoDB" id="21342at2"/>
<comment type="caution">
    <text evidence="3">The sequence shown here is derived from an EMBL/GenBank/DDBJ whole genome shotgun (WGS) entry which is preliminary data.</text>
</comment>
<name>A0A2S9QFM9_9HYPH</name>
<reference evidence="3 4" key="1">
    <citation type="submission" date="2018-02" db="EMBL/GenBank/DDBJ databases">
        <title>Whole genome sequencing of endophytic bacterium.</title>
        <authorList>
            <person name="Eedara R."/>
            <person name="Podile A.R."/>
        </authorList>
    </citation>
    <scope>NUCLEOTIDE SEQUENCE [LARGE SCALE GENOMIC DNA]</scope>
    <source>
        <strain evidence="3 4">RP1T</strain>
    </source>
</reference>
<dbReference type="InterPro" id="IPR013216">
    <property type="entry name" value="Methyltransf_11"/>
</dbReference>
<keyword evidence="3" id="KW-0489">Methyltransferase</keyword>
<keyword evidence="4" id="KW-1185">Reference proteome</keyword>
<dbReference type="Pfam" id="PF08241">
    <property type="entry name" value="Methyltransf_11"/>
    <property type="match status" value="1"/>
</dbReference>